<name>A0ACC2V9R2_9TREE</name>
<accession>A0ACC2V9R2</accession>
<protein>
    <submittedName>
        <fullName evidence="1">Uncharacterized protein</fullName>
    </submittedName>
</protein>
<keyword evidence="2" id="KW-1185">Reference proteome</keyword>
<dbReference type="EMBL" id="JASBWT010000021">
    <property type="protein sequence ID" value="KAJ9095714.1"/>
    <property type="molecule type" value="Genomic_DNA"/>
</dbReference>
<reference evidence="1" key="1">
    <citation type="submission" date="2023-04" db="EMBL/GenBank/DDBJ databases">
        <title>Draft Genome sequencing of Naganishia species isolated from polar environments using Oxford Nanopore Technology.</title>
        <authorList>
            <person name="Leo P."/>
            <person name="Venkateswaran K."/>
        </authorList>
    </citation>
    <scope>NUCLEOTIDE SEQUENCE</scope>
    <source>
        <strain evidence="1">MNA-CCFEE 5423</strain>
    </source>
</reference>
<dbReference type="Proteomes" id="UP001227268">
    <property type="component" value="Unassembled WGS sequence"/>
</dbReference>
<gene>
    <name evidence="1" type="ORF">QFC21_005586</name>
</gene>
<comment type="caution">
    <text evidence="1">The sequence shown here is derived from an EMBL/GenBank/DDBJ whole genome shotgun (WGS) entry which is preliminary data.</text>
</comment>
<sequence>MYTGKKLTAGEEAGFSRIVLGIRAGRESICRERERPRDRARKTGTQGYPQFEDIFQQLVRHEGERWLLAILQHHRDEKIETEDAERRCKLLVTVRQAQFNAERWGRRIATFPSEIGEIDEMEKAKVLSDEAHAPQRKMDNDDGVGPYEGRVSKKRAS</sequence>
<evidence type="ECO:0000313" key="2">
    <source>
        <dbReference type="Proteomes" id="UP001227268"/>
    </source>
</evidence>
<proteinExistence type="predicted"/>
<organism evidence="1 2">
    <name type="scientific">Naganishia friedmannii</name>
    <dbReference type="NCBI Taxonomy" id="89922"/>
    <lineage>
        <taxon>Eukaryota</taxon>
        <taxon>Fungi</taxon>
        <taxon>Dikarya</taxon>
        <taxon>Basidiomycota</taxon>
        <taxon>Agaricomycotina</taxon>
        <taxon>Tremellomycetes</taxon>
        <taxon>Filobasidiales</taxon>
        <taxon>Filobasidiaceae</taxon>
        <taxon>Naganishia</taxon>
    </lineage>
</organism>
<evidence type="ECO:0000313" key="1">
    <source>
        <dbReference type="EMBL" id="KAJ9095714.1"/>
    </source>
</evidence>